<evidence type="ECO:0000313" key="3">
    <source>
        <dbReference type="Proteomes" id="UP001196661"/>
    </source>
</evidence>
<dbReference type="RefSeq" id="WP_215616605.1">
    <property type="nucleotide sequence ID" value="NZ_JADOER010000002.1"/>
</dbReference>
<dbReference type="GO" id="GO:0032259">
    <property type="term" value="P:methylation"/>
    <property type="evidence" value="ECO:0007669"/>
    <property type="project" value="UniProtKB-KW"/>
</dbReference>
<protein>
    <submittedName>
        <fullName evidence="2">Methyltransferase domain-containing protein</fullName>
    </submittedName>
</protein>
<comment type="caution">
    <text evidence="2">The sequence shown here is derived from an EMBL/GenBank/DDBJ whole genome shotgun (WGS) entry which is preliminary data.</text>
</comment>
<reference evidence="2 3" key="1">
    <citation type="journal article" date="2021" name="Mar. Drugs">
        <title>Genome Reduction and Secondary Metabolism of the Marine Sponge-Associated Cyanobacterium Leptothoe.</title>
        <authorList>
            <person name="Konstantinou D."/>
            <person name="Popin R.V."/>
            <person name="Fewer D.P."/>
            <person name="Sivonen K."/>
            <person name="Gkelis S."/>
        </authorList>
    </citation>
    <scope>NUCLEOTIDE SEQUENCE [LARGE SCALE GENOMIC DNA]</scope>
    <source>
        <strain evidence="2 3">TAU-MAC 1615</strain>
    </source>
</reference>
<dbReference type="SUPFAM" id="SSF53335">
    <property type="entry name" value="S-adenosyl-L-methionine-dependent methyltransferases"/>
    <property type="match status" value="1"/>
</dbReference>
<dbReference type="EMBL" id="JADOER010000002">
    <property type="protein sequence ID" value="MBT9310692.1"/>
    <property type="molecule type" value="Genomic_DNA"/>
</dbReference>
<sequence>MATNPQQHWNPDRYQTQHSFVWQYGADVLQLLAPQAGEHILDLGCGTGQLTQAIAQTGATVTGIDADAAMVTTAQQQYPHLAFQVADARSFTVAQPLDSIFSNATLHWVKPPEQAVQAIAQALKPGGKFVAEFGGNGNVQNIVGAVETVRQRQHLSPWYFPSIGEYTQLLEQNGLEVTFAALIDRPTPLNERENGLANWLKMFGGSLLAGLDRAATEDVLRQVANRLRPHMYDGTQWHADYRRLRVVAQKLGA</sequence>
<accession>A0ABS5XYI0</accession>
<dbReference type="GO" id="GO:0008168">
    <property type="term" value="F:methyltransferase activity"/>
    <property type="evidence" value="ECO:0007669"/>
    <property type="project" value="UniProtKB-KW"/>
</dbReference>
<dbReference type="Gene3D" id="3.40.50.150">
    <property type="entry name" value="Vaccinia Virus protein VP39"/>
    <property type="match status" value="1"/>
</dbReference>
<dbReference type="InterPro" id="IPR013216">
    <property type="entry name" value="Methyltransf_11"/>
</dbReference>
<evidence type="ECO:0000259" key="1">
    <source>
        <dbReference type="Pfam" id="PF08241"/>
    </source>
</evidence>
<feature type="domain" description="Methyltransferase type 11" evidence="1">
    <location>
        <begin position="41"/>
        <end position="130"/>
    </location>
</feature>
<dbReference type="CDD" id="cd02440">
    <property type="entry name" value="AdoMet_MTases"/>
    <property type="match status" value="1"/>
</dbReference>
<dbReference type="PANTHER" id="PTHR43861:SF1">
    <property type="entry name" value="TRANS-ACONITATE 2-METHYLTRANSFERASE"/>
    <property type="match status" value="1"/>
</dbReference>
<dbReference type="PANTHER" id="PTHR43861">
    <property type="entry name" value="TRANS-ACONITATE 2-METHYLTRANSFERASE-RELATED"/>
    <property type="match status" value="1"/>
</dbReference>
<gene>
    <name evidence="2" type="ORF">IXB28_00605</name>
</gene>
<dbReference type="InterPro" id="IPR029063">
    <property type="entry name" value="SAM-dependent_MTases_sf"/>
</dbReference>
<dbReference type="Proteomes" id="UP001196661">
    <property type="component" value="Unassembled WGS sequence"/>
</dbReference>
<organism evidence="2 3">
    <name type="scientific">Leptothoe kymatousa TAU-MAC 1615</name>
    <dbReference type="NCBI Taxonomy" id="2364775"/>
    <lineage>
        <taxon>Bacteria</taxon>
        <taxon>Bacillati</taxon>
        <taxon>Cyanobacteriota</taxon>
        <taxon>Cyanophyceae</taxon>
        <taxon>Nodosilineales</taxon>
        <taxon>Cymatolegaceae</taxon>
        <taxon>Leptothoe</taxon>
        <taxon>Leptothoe kymatousa</taxon>
    </lineage>
</organism>
<name>A0ABS5XYI0_9CYAN</name>
<proteinExistence type="predicted"/>
<keyword evidence="2" id="KW-0808">Transferase</keyword>
<evidence type="ECO:0000313" key="2">
    <source>
        <dbReference type="EMBL" id="MBT9310692.1"/>
    </source>
</evidence>
<dbReference type="Pfam" id="PF08241">
    <property type="entry name" value="Methyltransf_11"/>
    <property type="match status" value="1"/>
</dbReference>
<keyword evidence="3" id="KW-1185">Reference proteome</keyword>
<keyword evidence="2" id="KW-0489">Methyltransferase</keyword>